<accession>A0ABR0S7G9</accession>
<evidence type="ECO:0000313" key="4">
    <source>
        <dbReference type="Proteomes" id="UP001338125"/>
    </source>
</evidence>
<dbReference type="InterPro" id="IPR013094">
    <property type="entry name" value="AB_hydrolase_3"/>
</dbReference>
<name>A0ABR0S7G9_9HYPO</name>
<dbReference type="PANTHER" id="PTHR48081">
    <property type="entry name" value="AB HYDROLASE SUPERFAMILY PROTEIN C4A8.06C"/>
    <property type="match status" value="1"/>
</dbReference>
<protein>
    <submittedName>
        <fullName evidence="3">Esterase-like protein</fullName>
    </submittedName>
</protein>
<feature type="domain" description="Alpha/beta hydrolase fold-3" evidence="2">
    <location>
        <begin position="86"/>
        <end position="286"/>
    </location>
</feature>
<dbReference type="Proteomes" id="UP001338125">
    <property type="component" value="Unassembled WGS sequence"/>
</dbReference>
<reference evidence="3 4" key="1">
    <citation type="submission" date="2024-01" db="EMBL/GenBank/DDBJ databases">
        <title>Complete genome of Cladobotryum mycophilum ATHUM6906.</title>
        <authorList>
            <person name="Christinaki A.C."/>
            <person name="Myridakis A.I."/>
            <person name="Kouvelis V.N."/>
        </authorList>
    </citation>
    <scope>NUCLEOTIDE SEQUENCE [LARGE SCALE GENOMIC DNA]</scope>
    <source>
        <strain evidence="3 4">ATHUM6906</strain>
    </source>
</reference>
<organism evidence="3 4">
    <name type="scientific">Cladobotryum mycophilum</name>
    <dbReference type="NCBI Taxonomy" id="491253"/>
    <lineage>
        <taxon>Eukaryota</taxon>
        <taxon>Fungi</taxon>
        <taxon>Dikarya</taxon>
        <taxon>Ascomycota</taxon>
        <taxon>Pezizomycotina</taxon>
        <taxon>Sordariomycetes</taxon>
        <taxon>Hypocreomycetidae</taxon>
        <taxon>Hypocreales</taxon>
        <taxon>Hypocreaceae</taxon>
        <taxon>Cladobotryum</taxon>
    </lineage>
</organism>
<dbReference type="Pfam" id="PF07859">
    <property type="entry name" value="Abhydrolase_3"/>
    <property type="match status" value="1"/>
</dbReference>
<dbReference type="InterPro" id="IPR029058">
    <property type="entry name" value="AB_hydrolase_fold"/>
</dbReference>
<gene>
    <name evidence="3" type="ORF">PT974_12253</name>
</gene>
<sequence>MPSIQSHLLSWLVWFRMKGYFQSPEAFRKSIEVSRKSQDHRPPASLHRRLIVEERKIELNIDGHKGETYSVYEVAPKSELPTQAHILYLHGGAFVHEIISQQWQLIATLAERLQAVVTVPIYPLGPEYKLMEIYEVVQHLHDELALPARDNTPLWVVGDSAGATMAVALTQRALLASGPVASRVVLISPIVSCVFDDEETRAAAKKDPWMDTPGLEELTRLIAPDIPPEDARVSVINGALDELPPTMVYTASEDLLTPQTKIFVAKAKGYGREVDLIEGEGMMHDWPLLPIPEAEEAVDLMVYWLERAKTARR</sequence>
<evidence type="ECO:0000256" key="1">
    <source>
        <dbReference type="ARBA" id="ARBA00022801"/>
    </source>
</evidence>
<keyword evidence="1" id="KW-0378">Hydrolase</keyword>
<comment type="caution">
    <text evidence="3">The sequence shown here is derived from an EMBL/GenBank/DDBJ whole genome shotgun (WGS) entry which is preliminary data.</text>
</comment>
<dbReference type="SUPFAM" id="SSF53474">
    <property type="entry name" value="alpha/beta-Hydrolases"/>
    <property type="match status" value="1"/>
</dbReference>
<evidence type="ECO:0000313" key="3">
    <source>
        <dbReference type="EMBL" id="KAK5988113.1"/>
    </source>
</evidence>
<dbReference type="PANTHER" id="PTHR48081:SF8">
    <property type="entry name" value="ALPHA_BETA HYDROLASE FOLD-3 DOMAIN-CONTAINING PROTEIN-RELATED"/>
    <property type="match status" value="1"/>
</dbReference>
<keyword evidence="4" id="KW-1185">Reference proteome</keyword>
<dbReference type="EMBL" id="JAVFKD010000016">
    <property type="protein sequence ID" value="KAK5988113.1"/>
    <property type="molecule type" value="Genomic_DNA"/>
</dbReference>
<dbReference type="InterPro" id="IPR050300">
    <property type="entry name" value="GDXG_lipolytic_enzyme"/>
</dbReference>
<dbReference type="Gene3D" id="3.40.50.1820">
    <property type="entry name" value="alpha/beta hydrolase"/>
    <property type="match status" value="1"/>
</dbReference>
<evidence type="ECO:0000259" key="2">
    <source>
        <dbReference type="Pfam" id="PF07859"/>
    </source>
</evidence>
<proteinExistence type="predicted"/>